<dbReference type="EMBL" id="QKRB01000044">
    <property type="protein sequence ID" value="PZD95379.1"/>
    <property type="molecule type" value="Genomic_DNA"/>
</dbReference>
<feature type="domain" description="ABC transmembrane type-1" evidence="13">
    <location>
        <begin position="17"/>
        <end position="300"/>
    </location>
</feature>
<dbReference type="InterPro" id="IPR027417">
    <property type="entry name" value="P-loop_NTPase"/>
</dbReference>
<feature type="domain" description="ABC transmembrane type-1" evidence="13">
    <location>
        <begin position="653"/>
        <end position="937"/>
    </location>
</feature>
<comment type="subcellular location">
    <subcellularLocation>
        <location evidence="1">Cell membrane</location>
        <topology evidence="1">Multi-pass membrane protein</topology>
    </subcellularLocation>
</comment>
<feature type="transmembrane region" description="Helical" evidence="11">
    <location>
        <begin position="688"/>
        <end position="707"/>
    </location>
</feature>
<dbReference type="GO" id="GO:0016887">
    <property type="term" value="F:ATP hydrolysis activity"/>
    <property type="evidence" value="ECO:0007669"/>
    <property type="project" value="InterPro"/>
</dbReference>
<dbReference type="InterPro" id="IPR014223">
    <property type="entry name" value="ABC_CydC/D"/>
</dbReference>
<dbReference type="InterPro" id="IPR017871">
    <property type="entry name" value="ABC_transporter-like_CS"/>
</dbReference>
<feature type="transmembrane region" description="Helical" evidence="11">
    <location>
        <begin position="159"/>
        <end position="177"/>
    </location>
</feature>
<dbReference type="InterPro" id="IPR011527">
    <property type="entry name" value="ABC1_TM_dom"/>
</dbReference>
<keyword evidence="4" id="KW-0997">Cell inner membrane</keyword>
<feature type="compositionally biased region" description="Basic and acidic residues" evidence="10">
    <location>
        <begin position="579"/>
        <end position="596"/>
    </location>
</feature>
<feature type="transmembrane region" description="Helical" evidence="11">
    <location>
        <begin position="15"/>
        <end position="37"/>
    </location>
</feature>
<evidence type="ECO:0000259" key="13">
    <source>
        <dbReference type="PROSITE" id="PS50929"/>
    </source>
</evidence>
<dbReference type="PROSITE" id="PS50893">
    <property type="entry name" value="ABC_TRANSPORTER_2"/>
    <property type="match status" value="2"/>
</dbReference>
<evidence type="ECO:0000259" key="12">
    <source>
        <dbReference type="PROSITE" id="PS50893"/>
    </source>
</evidence>
<dbReference type="PROSITE" id="PS00211">
    <property type="entry name" value="ABC_TRANSPORTER_1"/>
    <property type="match status" value="2"/>
</dbReference>
<evidence type="ECO:0000256" key="5">
    <source>
        <dbReference type="ARBA" id="ARBA00022692"/>
    </source>
</evidence>
<dbReference type="GO" id="GO:0045454">
    <property type="term" value="P:cell redox homeostasis"/>
    <property type="evidence" value="ECO:0007669"/>
    <property type="project" value="InterPro"/>
</dbReference>
<keyword evidence="5 11" id="KW-0812">Transmembrane</keyword>
<dbReference type="PANTHER" id="PTHR24221:SF590">
    <property type="entry name" value="COMPONENT LINKED WITH THE ASSEMBLY OF CYTOCHROME' TRANSPORT TRANSMEMBRANE ATP-BINDING PROTEIN ABC TRANSPORTER CYDD-RELATED"/>
    <property type="match status" value="1"/>
</dbReference>
<proteinExistence type="predicted"/>
<dbReference type="AlphaFoldDB" id="A0A2W1L9E5"/>
<keyword evidence="2" id="KW-0813">Transport</keyword>
<reference evidence="14 15" key="1">
    <citation type="submission" date="2018-06" db="EMBL/GenBank/DDBJ databases">
        <title>Paenibacillus imtechensis sp. nov.</title>
        <authorList>
            <person name="Pinnaka A.K."/>
            <person name="Singh H."/>
            <person name="Kaur M."/>
        </authorList>
    </citation>
    <scope>NUCLEOTIDE SEQUENCE [LARGE SCALE GENOMIC DNA]</scope>
    <source>
        <strain evidence="14 15">SMB1</strain>
    </source>
</reference>
<dbReference type="GO" id="GO:0005886">
    <property type="term" value="C:plasma membrane"/>
    <property type="evidence" value="ECO:0007669"/>
    <property type="project" value="UniProtKB-SubCell"/>
</dbReference>
<dbReference type="InterPro" id="IPR039421">
    <property type="entry name" value="Type_1_exporter"/>
</dbReference>
<dbReference type="InterPro" id="IPR036640">
    <property type="entry name" value="ABC1_TM_sf"/>
</dbReference>
<evidence type="ECO:0000256" key="1">
    <source>
        <dbReference type="ARBA" id="ARBA00004651"/>
    </source>
</evidence>
<evidence type="ECO:0000256" key="10">
    <source>
        <dbReference type="SAM" id="MobiDB-lite"/>
    </source>
</evidence>
<keyword evidence="6" id="KW-0547">Nucleotide-binding</keyword>
<dbReference type="FunFam" id="3.40.50.300:FF:001001">
    <property type="entry name" value="Multidrug ABC transporter ATP-binding protein"/>
    <property type="match status" value="1"/>
</dbReference>
<dbReference type="Pfam" id="PF00664">
    <property type="entry name" value="ABC_membrane"/>
    <property type="match status" value="2"/>
</dbReference>
<feature type="transmembrane region" description="Helical" evidence="11">
    <location>
        <begin position="653"/>
        <end position="676"/>
    </location>
</feature>
<dbReference type="NCBIfam" id="TIGR02857">
    <property type="entry name" value="CydD"/>
    <property type="match status" value="1"/>
</dbReference>
<dbReference type="GO" id="GO:0140359">
    <property type="term" value="F:ABC-type transporter activity"/>
    <property type="evidence" value="ECO:0007669"/>
    <property type="project" value="InterPro"/>
</dbReference>
<keyword evidence="7" id="KW-0067">ATP-binding</keyword>
<evidence type="ECO:0000256" key="11">
    <source>
        <dbReference type="SAM" id="Phobius"/>
    </source>
</evidence>
<keyword evidence="15" id="KW-1185">Reference proteome</keyword>
<dbReference type="CDD" id="cd18585">
    <property type="entry name" value="ABC_6TM_CydC"/>
    <property type="match status" value="1"/>
</dbReference>
<evidence type="ECO:0000313" key="15">
    <source>
        <dbReference type="Proteomes" id="UP000249522"/>
    </source>
</evidence>
<dbReference type="OrthoDB" id="9802264at2"/>
<dbReference type="InterPro" id="IPR003439">
    <property type="entry name" value="ABC_transporter-like_ATP-bd"/>
</dbReference>
<dbReference type="PROSITE" id="PS50929">
    <property type="entry name" value="ABC_TM1F"/>
    <property type="match status" value="2"/>
</dbReference>
<feature type="transmembrane region" description="Helical" evidence="11">
    <location>
        <begin position="268"/>
        <end position="285"/>
    </location>
</feature>
<dbReference type="InterPro" id="IPR003593">
    <property type="entry name" value="AAA+_ATPase"/>
</dbReference>
<feature type="domain" description="ABC transporter" evidence="12">
    <location>
        <begin position="337"/>
        <end position="570"/>
    </location>
</feature>
<dbReference type="CDD" id="cd18584">
    <property type="entry name" value="ABC_6TM_AarD_CydD"/>
    <property type="match status" value="1"/>
</dbReference>
<accession>A0A2W1L9E5</accession>
<keyword evidence="3" id="KW-1003">Cell membrane</keyword>
<dbReference type="GO" id="GO:0005524">
    <property type="term" value="F:ATP binding"/>
    <property type="evidence" value="ECO:0007669"/>
    <property type="project" value="UniProtKB-KW"/>
</dbReference>
<dbReference type="GO" id="GO:0042883">
    <property type="term" value="P:cysteine transport"/>
    <property type="evidence" value="ECO:0007669"/>
    <property type="project" value="InterPro"/>
</dbReference>
<feature type="transmembrane region" description="Helical" evidence="11">
    <location>
        <begin position="764"/>
        <end position="786"/>
    </location>
</feature>
<evidence type="ECO:0000256" key="2">
    <source>
        <dbReference type="ARBA" id="ARBA00022448"/>
    </source>
</evidence>
<dbReference type="SMART" id="SM00382">
    <property type="entry name" value="AAA"/>
    <property type="match status" value="2"/>
</dbReference>
<dbReference type="RefSeq" id="WP_111147009.1">
    <property type="nucleotide sequence ID" value="NZ_QKRB01000044.1"/>
</dbReference>
<evidence type="ECO:0008006" key="16">
    <source>
        <dbReference type="Google" id="ProtNLM"/>
    </source>
</evidence>
<feature type="transmembrane region" description="Helical" evidence="11">
    <location>
        <begin position="237"/>
        <end position="262"/>
    </location>
</feature>
<dbReference type="Proteomes" id="UP000249522">
    <property type="component" value="Unassembled WGS sequence"/>
</dbReference>
<dbReference type="PANTHER" id="PTHR24221">
    <property type="entry name" value="ATP-BINDING CASSETTE SUB-FAMILY B"/>
    <property type="match status" value="1"/>
</dbReference>
<evidence type="ECO:0000256" key="4">
    <source>
        <dbReference type="ARBA" id="ARBA00022519"/>
    </source>
</evidence>
<dbReference type="Gene3D" id="1.20.1560.10">
    <property type="entry name" value="ABC transporter type 1, transmembrane domain"/>
    <property type="match status" value="2"/>
</dbReference>
<sequence>MMKKLFERVPGTRKLFAVSVLLGTLGGMLIILEAAWLARIADRVFLGGLKLGPLLPVFGVLLLWIGLRFVVHTAGEYAASQMALRIKRDLRSRLLRKLTELGPAYVKGERSGELAGTVYEGVEQLENYLAKYLPQMALSMLIPAAVFCVVAGLDWFSAVVLAVTLPLLVLFMILVGMTAKAKAGKQFAVLSRLGGHFMDVLRGLPTLKLFNRSRAQIDIISRISEDYRKTTMGTLRLAFLSAFVMELFATLSTAIVAVFLGLRLIEGQIGFEWAFLVLLLTPEYYSPIRALGTQFHASTNGMAAAGRILDILEMEPGTWTEHEGAEKLPVCAFGYRIEFDNVGYTYPGSKQPALAGLTFTIEPEERMAVIGPTGAGKSTLLDLLQGFIRPSEGTIRVNGRDIGELSIGWWREQLSVVAQNARLYHGTVRDNLLLGAPHASPREIEAAVAAAKAEFVYRLPDGLDTRLGEMVRLSGGQAQRIAIARALLADAPVLLLDEPTAGLDLRHEAAVRDALNALLKGRTSIMVAHRLDTVRKADRILVLNGGRIAESGAPAELLAADGLYAAMLKAGQLGEEQETGLRHESSADEQPGKEEQLSAAAAASETVDQESPRPSQPAGINSGSPAGSRRSSEGWQTLARMLQFVRPYRGRTALAALLGFATIAANVGLMGTSGYLIAKAALRPETVLLLWIPIVGVRFFGIARGVLRYLERLVAHDLTFRILHRVRVWLYRSLEPEGVRLLESRRSGDILGALISDVEQLQNLYLRVLAPPLVALLTLILGFGIMAWHAPGLGVILAISMLLTGTLVPWLSHRLARSYGEGMVRTRAALYTETAELMNGLADFTIFGRNGQRLDVIESIQEEADQYQRGHNRLGACTSGGMLAAAHLTMWLILLYAVHLVGIGTLPGIAIPALAMMALACFEAVTPLPAAFQQLGQTMSSASRLFAVADECGAASGLASEPLEPAVPAELAKRVEPAAAVSAPEASRSIEAGWQADIRGLSFRYRPEEPYALRDITFSLKKGRRTAVVGESGAGKSTLLQVLLRLRPYEEGSVRLGEAELREVPEELVRAQFAVVSQRVQLFNTTVGANLRLGRQDASDSELVEAARRAMVHDTIAALPGGYRTVIGEQGARLSGGERQRLALARALLKDAPAVLFDEPSEGLDPITEQALFRNMDGMLRDKALLWITHRLSGLERMDEIIVLQGGRICERGTHSELLQRRGCYYQLWKLEREQDWQRVLDQYGSGA</sequence>
<evidence type="ECO:0000256" key="8">
    <source>
        <dbReference type="ARBA" id="ARBA00022989"/>
    </source>
</evidence>
<dbReference type="Pfam" id="PF00005">
    <property type="entry name" value="ABC_tran"/>
    <property type="match status" value="2"/>
</dbReference>
<feature type="region of interest" description="Disordered" evidence="10">
    <location>
        <begin position="575"/>
        <end position="632"/>
    </location>
</feature>
<evidence type="ECO:0000256" key="9">
    <source>
        <dbReference type="ARBA" id="ARBA00023136"/>
    </source>
</evidence>
<dbReference type="Gene3D" id="3.40.50.300">
    <property type="entry name" value="P-loop containing nucleotide triphosphate hydrolases"/>
    <property type="match status" value="2"/>
</dbReference>
<evidence type="ECO:0000313" key="14">
    <source>
        <dbReference type="EMBL" id="PZD95379.1"/>
    </source>
</evidence>
<dbReference type="SUPFAM" id="SSF90123">
    <property type="entry name" value="ABC transporter transmembrane region"/>
    <property type="match status" value="2"/>
</dbReference>
<dbReference type="NCBIfam" id="TIGR02868">
    <property type="entry name" value="CydC"/>
    <property type="match status" value="1"/>
</dbReference>
<dbReference type="SUPFAM" id="SSF52540">
    <property type="entry name" value="P-loop containing nucleoside triphosphate hydrolases"/>
    <property type="match status" value="2"/>
</dbReference>
<name>A0A2W1L9E5_9BACL</name>
<keyword evidence="9 11" id="KW-0472">Membrane</keyword>
<dbReference type="GO" id="GO:0034775">
    <property type="term" value="P:glutathione transmembrane transport"/>
    <property type="evidence" value="ECO:0007669"/>
    <property type="project" value="InterPro"/>
</dbReference>
<evidence type="ECO:0000256" key="3">
    <source>
        <dbReference type="ARBA" id="ARBA00022475"/>
    </source>
</evidence>
<dbReference type="InterPro" id="IPR014216">
    <property type="entry name" value="ABC_transptr_CydD"/>
</dbReference>
<protein>
    <recommendedName>
        <fullName evidence="16">Thiol reductant ABC exporter subunit CydD</fullName>
    </recommendedName>
</protein>
<evidence type="ECO:0000256" key="7">
    <source>
        <dbReference type="ARBA" id="ARBA00022840"/>
    </source>
</evidence>
<dbReference type="FunFam" id="3.40.50.300:FF:000221">
    <property type="entry name" value="Multidrug ABC transporter ATP-binding protein"/>
    <property type="match status" value="1"/>
</dbReference>
<comment type="caution">
    <text evidence="14">The sequence shown here is derived from an EMBL/GenBank/DDBJ whole genome shotgun (WGS) entry which is preliminary data.</text>
</comment>
<keyword evidence="8 11" id="KW-1133">Transmembrane helix</keyword>
<evidence type="ECO:0000256" key="6">
    <source>
        <dbReference type="ARBA" id="ARBA00022741"/>
    </source>
</evidence>
<organism evidence="14 15">
    <name type="scientific">Paenibacillus sambharensis</name>
    <dbReference type="NCBI Taxonomy" id="1803190"/>
    <lineage>
        <taxon>Bacteria</taxon>
        <taxon>Bacillati</taxon>
        <taxon>Bacillota</taxon>
        <taxon>Bacilli</taxon>
        <taxon>Bacillales</taxon>
        <taxon>Paenibacillaceae</taxon>
        <taxon>Paenibacillus</taxon>
    </lineage>
</organism>
<feature type="domain" description="ABC transporter" evidence="12">
    <location>
        <begin position="998"/>
        <end position="1231"/>
    </location>
</feature>
<gene>
    <name evidence="14" type="ORF">DNH61_12625</name>
</gene>
<feature type="transmembrane region" description="Helical" evidence="11">
    <location>
        <begin position="792"/>
        <end position="811"/>
    </location>
</feature>